<evidence type="ECO:0000256" key="1">
    <source>
        <dbReference type="SAM" id="Coils"/>
    </source>
</evidence>
<evidence type="ECO:0000256" key="2">
    <source>
        <dbReference type="SAM" id="Phobius"/>
    </source>
</evidence>
<dbReference type="PATRIC" id="fig|1310607.3.peg.161"/>
<dbReference type="AlphaFoldDB" id="A0A009QHP1"/>
<name>A0A009QHP1_ACIBA</name>
<keyword evidence="1" id="KW-0175">Coiled coil</keyword>
<comment type="caution">
    <text evidence="3">The sequence shown here is derived from an EMBL/GenBank/DDBJ whole genome shotgun (WGS) entry which is preliminary data.</text>
</comment>
<keyword evidence="2" id="KW-1133">Transmembrane helix</keyword>
<evidence type="ECO:0000313" key="3">
    <source>
        <dbReference type="EMBL" id="EXC09923.1"/>
    </source>
</evidence>
<feature type="transmembrane region" description="Helical" evidence="2">
    <location>
        <begin position="68"/>
        <end position="90"/>
    </location>
</feature>
<protein>
    <submittedName>
        <fullName evidence="3">Uncharacterized protein</fullName>
    </submittedName>
</protein>
<accession>A0A009QHP1</accession>
<dbReference type="EMBL" id="JEXD01000001">
    <property type="protein sequence ID" value="EXC09923.1"/>
    <property type="molecule type" value="Genomic_DNA"/>
</dbReference>
<dbReference type="PROSITE" id="PS51996">
    <property type="entry name" value="TR_MART"/>
    <property type="match status" value="1"/>
</dbReference>
<dbReference type="Gene3D" id="3.90.176.10">
    <property type="entry name" value="Toxin ADP-ribosyltransferase, Chain A, domain 1"/>
    <property type="match status" value="1"/>
</dbReference>
<keyword evidence="2" id="KW-0472">Membrane</keyword>
<keyword evidence="2" id="KW-0812">Transmembrane</keyword>
<proteinExistence type="predicted"/>
<dbReference type="SUPFAM" id="SSF56399">
    <property type="entry name" value="ADP-ribosylation"/>
    <property type="match status" value="1"/>
</dbReference>
<evidence type="ECO:0000313" key="4">
    <source>
        <dbReference type="Proteomes" id="UP000021108"/>
    </source>
</evidence>
<sequence>MPCRAGHLFHEAKHLRTHEFCFYQPQWGTLNLAAVTATTPYIKKIQSALEKATGQTIVTPEFRKIKRVAGVSVLPVTFFFSGGATLTLYIRAVADVIKAEINDKVVVLSGDFSDDYKPTFDNAVNGVAKLIREAQSRIQDQNKREKVHLPPRRISVDQKVKEVQEQEQKLDEDIAKQTAQRDQLLEKIELAKQQLGISSNTGVGQSELGKSISEIVSISSDTSVNIFEENKLSAKTDVVESTSDKSMMWNNIVSKYLGSDHPLSLEEQELIVEEWISSRELSILKNDLLSSDEIVKKAEEYGLTLPEQIAIRYWSGSGFGGINGVLHQSNPYSKEQILIELKGVSLLRQALDKLPNFTEEVVFSRQHLPQKILESMLKYETYTFEGFLAANVGYDLYSQRKIKLIIQSKTGKHIAWISENSDTEDEVLFKNSTSFKVLNIVDSTIDESIEKGHIWFYLEEDDNE</sequence>
<gene>
    <name evidence="3" type="ORF">J506_0160</name>
</gene>
<feature type="coiled-coil region" evidence="1">
    <location>
        <begin position="156"/>
        <end position="194"/>
    </location>
</feature>
<organism evidence="3 4">
    <name type="scientific">Acinetobacter baumannii 625974</name>
    <dbReference type="NCBI Taxonomy" id="1310607"/>
    <lineage>
        <taxon>Bacteria</taxon>
        <taxon>Pseudomonadati</taxon>
        <taxon>Pseudomonadota</taxon>
        <taxon>Gammaproteobacteria</taxon>
        <taxon>Moraxellales</taxon>
        <taxon>Moraxellaceae</taxon>
        <taxon>Acinetobacter</taxon>
        <taxon>Acinetobacter calcoaceticus/baumannii complex</taxon>
    </lineage>
</organism>
<reference evidence="3 4" key="1">
    <citation type="submission" date="2014-02" db="EMBL/GenBank/DDBJ databases">
        <title>Comparative genomics and transcriptomics to identify genetic mechanisms underlying the emergence of carbapenem resistant Acinetobacter baumannii (CRAb).</title>
        <authorList>
            <person name="Harris A.D."/>
            <person name="Johnson K.J."/>
            <person name="George J."/>
            <person name="Shefchek K."/>
            <person name="Daugherty S.C."/>
            <person name="Parankush S."/>
            <person name="Sadzewicz L."/>
            <person name="Tallon L."/>
            <person name="Sengamalay N."/>
            <person name="Hazen T.H."/>
            <person name="Rasko D.A."/>
        </authorList>
    </citation>
    <scope>NUCLEOTIDE SEQUENCE [LARGE SCALE GENOMIC DNA]</scope>
    <source>
        <strain evidence="3 4">625974</strain>
    </source>
</reference>
<dbReference type="Proteomes" id="UP000021108">
    <property type="component" value="Unassembled WGS sequence"/>
</dbReference>